<reference evidence="5 6" key="1">
    <citation type="submission" date="2020-07" db="EMBL/GenBank/DDBJ databases">
        <title>Sequencing the genomes of 1000 actinobacteria strains.</title>
        <authorList>
            <person name="Klenk H.-P."/>
        </authorList>
    </citation>
    <scope>NUCLEOTIDE SEQUENCE [LARGE SCALE GENOMIC DNA]</scope>
    <source>
        <strain evidence="5 6">DSM 103833</strain>
    </source>
</reference>
<gene>
    <name evidence="5" type="ORF">HNR19_003412</name>
</gene>
<name>A0A853C5G5_9ACTN</name>
<dbReference type="AlphaFoldDB" id="A0A853C5G5"/>
<organism evidence="5 6">
    <name type="scientific">Nocardioides thalensis</name>
    <dbReference type="NCBI Taxonomy" id="1914755"/>
    <lineage>
        <taxon>Bacteria</taxon>
        <taxon>Bacillati</taxon>
        <taxon>Actinomycetota</taxon>
        <taxon>Actinomycetes</taxon>
        <taxon>Propionibacteriales</taxon>
        <taxon>Nocardioidaceae</taxon>
        <taxon>Nocardioides</taxon>
    </lineage>
</organism>
<accession>A0A853C5G5</accession>
<comment type="pathway">
    <text evidence="2">Cofactor biosynthesis; thiamine diphosphate biosynthesis.</text>
</comment>
<dbReference type="Gene3D" id="3.20.20.70">
    <property type="entry name" value="Aldolase class I"/>
    <property type="match status" value="1"/>
</dbReference>
<comment type="caution">
    <text evidence="5">The sequence shown here is derived from an EMBL/GenBank/DDBJ whole genome shotgun (WGS) entry which is preliminary data.</text>
</comment>
<dbReference type="InterPro" id="IPR036206">
    <property type="entry name" value="ThiamineP_synth_sf"/>
</dbReference>
<dbReference type="CDD" id="cd00564">
    <property type="entry name" value="TMP_TenI"/>
    <property type="match status" value="1"/>
</dbReference>
<comment type="function">
    <text evidence="1">Condenses 4-methyl-5-(beta-hydroxyethyl)thiazole monophosphate (THZ-P) and 2-methyl-4-amino-5-hydroxymethyl pyrimidine pyrophosphate (HMP-PP) to form thiamine monophosphate (TMP).</text>
</comment>
<dbReference type="PANTHER" id="PTHR20857">
    <property type="entry name" value="THIAMINE-PHOSPHATE PYROPHOSPHORYLASE"/>
    <property type="match status" value="1"/>
</dbReference>
<dbReference type="EC" id="2.5.1.3" evidence="5"/>
<evidence type="ECO:0000256" key="3">
    <source>
        <dbReference type="ARBA" id="ARBA00022977"/>
    </source>
</evidence>
<proteinExistence type="predicted"/>
<protein>
    <submittedName>
        <fullName evidence="5">Thiamine-phosphate pyrophosphorylase</fullName>
        <ecNumber evidence="5">2.5.1.3</ecNumber>
    </submittedName>
</protein>
<dbReference type="Proteomes" id="UP000530424">
    <property type="component" value="Unassembled WGS sequence"/>
</dbReference>
<dbReference type="Pfam" id="PF02581">
    <property type="entry name" value="TMP-TENI"/>
    <property type="match status" value="1"/>
</dbReference>
<dbReference type="GO" id="GO:0004789">
    <property type="term" value="F:thiamine-phosphate diphosphorylase activity"/>
    <property type="evidence" value="ECO:0007669"/>
    <property type="project" value="UniProtKB-EC"/>
</dbReference>
<dbReference type="GO" id="GO:0009228">
    <property type="term" value="P:thiamine biosynthetic process"/>
    <property type="evidence" value="ECO:0007669"/>
    <property type="project" value="UniProtKB-KW"/>
</dbReference>
<sequence length="191" mass="18839">MSGGLPRLLLLTDRSQLRLGRPLVRTLEECAAAGLTHVVVRELDLPDTHRALIAAEAAAVGLTVISAHRPLPGAAGVHLPASAAPTGAGGGGGALVGRSCHSADDVTRAVGATYATLSPYAPTRSKPGHGPPLPPSTYAGHAVPVFALGGITAANAADARAAGAHGVAVMGEVMRSPDPAATVAALLEAVA</sequence>
<keyword evidence="3" id="KW-0784">Thiamine biosynthesis</keyword>
<dbReference type="EMBL" id="JACCFP010000001">
    <property type="protein sequence ID" value="NYJ02714.1"/>
    <property type="molecule type" value="Genomic_DNA"/>
</dbReference>
<evidence type="ECO:0000313" key="6">
    <source>
        <dbReference type="Proteomes" id="UP000530424"/>
    </source>
</evidence>
<dbReference type="InterPro" id="IPR013785">
    <property type="entry name" value="Aldolase_TIM"/>
</dbReference>
<dbReference type="GO" id="GO:0005737">
    <property type="term" value="C:cytoplasm"/>
    <property type="evidence" value="ECO:0007669"/>
    <property type="project" value="TreeGrafter"/>
</dbReference>
<evidence type="ECO:0000313" key="5">
    <source>
        <dbReference type="EMBL" id="NYJ02714.1"/>
    </source>
</evidence>
<dbReference type="InterPro" id="IPR022998">
    <property type="entry name" value="ThiamineP_synth_TenI"/>
</dbReference>
<keyword evidence="6" id="KW-1185">Reference proteome</keyword>
<evidence type="ECO:0000256" key="1">
    <source>
        <dbReference type="ARBA" id="ARBA00003814"/>
    </source>
</evidence>
<keyword evidence="5" id="KW-0808">Transferase</keyword>
<dbReference type="SUPFAM" id="SSF51391">
    <property type="entry name" value="Thiamin phosphate synthase"/>
    <property type="match status" value="1"/>
</dbReference>
<evidence type="ECO:0000259" key="4">
    <source>
        <dbReference type="Pfam" id="PF02581"/>
    </source>
</evidence>
<dbReference type="RefSeq" id="WP_179669047.1">
    <property type="nucleotide sequence ID" value="NZ_JACCFP010000001.1"/>
</dbReference>
<dbReference type="PANTHER" id="PTHR20857:SF15">
    <property type="entry name" value="THIAMINE-PHOSPHATE SYNTHASE"/>
    <property type="match status" value="1"/>
</dbReference>
<evidence type="ECO:0000256" key="2">
    <source>
        <dbReference type="ARBA" id="ARBA00004948"/>
    </source>
</evidence>
<feature type="domain" description="Thiamine phosphate synthase/TenI" evidence="4">
    <location>
        <begin position="9"/>
        <end position="172"/>
    </location>
</feature>